<evidence type="ECO:0000256" key="1">
    <source>
        <dbReference type="ARBA" id="ARBA00004984"/>
    </source>
</evidence>
<dbReference type="NCBIfam" id="TIGR02967">
    <property type="entry name" value="guan_deamin"/>
    <property type="match status" value="1"/>
</dbReference>
<dbReference type="Pfam" id="PF01979">
    <property type="entry name" value="Amidohydro_1"/>
    <property type="match status" value="1"/>
</dbReference>
<dbReference type="NCBIfam" id="NF006679">
    <property type="entry name" value="PRK09228.1"/>
    <property type="match status" value="1"/>
</dbReference>
<dbReference type="EC" id="3.5.4.3" evidence="3 7"/>
<comment type="pathway">
    <text evidence="1 8">Purine metabolism; guanine degradation; xanthine from guanine: step 1/1.</text>
</comment>
<comment type="similarity">
    <text evidence="2 8">Belongs to the metallo-dependent hydrolases superfamily. ATZ/TRZ family.</text>
</comment>
<dbReference type="RefSeq" id="WP_278012761.1">
    <property type="nucleotide sequence ID" value="NZ_CP121208.1"/>
</dbReference>
<evidence type="ECO:0000256" key="7">
    <source>
        <dbReference type="NCBIfam" id="TIGR02967"/>
    </source>
</evidence>
<comment type="function">
    <text evidence="8">Catalyzes the hydrolytic deamination of guanine, producing xanthine and ammonia.</text>
</comment>
<dbReference type="Gene3D" id="3.20.20.140">
    <property type="entry name" value="Metal-dependent hydrolases"/>
    <property type="match status" value="1"/>
</dbReference>
<dbReference type="SUPFAM" id="SSF51556">
    <property type="entry name" value="Metallo-dependent hydrolases"/>
    <property type="match status" value="1"/>
</dbReference>
<keyword evidence="5 8" id="KW-0378">Hydrolase</keyword>
<evidence type="ECO:0000256" key="6">
    <source>
        <dbReference type="ARBA" id="ARBA00022833"/>
    </source>
</evidence>
<dbReference type="EMBL" id="CP121208">
    <property type="protein sequence ID" value="WFM83366.1"/>
    <property type="molecule type" value="Genomic_DNA"/>
</dbReference>
<evidence type="ECO:0000313" key="11">
    <source>
        <dbReference type="Proteomes" id="UP001215216"/>
    </source>
</evidence>
<dbReference type="Proteomes" id="UP001215216">
    <property type="component" value="Chromosome"/>
</dbReference>
<gene>
    <name evidence="10" type="primary">guaD</name>
    <name evidence="10" type="ORF">P7079_08260</name>
</gene>
<evidence type="ECO:0000256" key="8">
    <source>
        <dbReference type="RuleBase" id="RU366009"/>
    </source>
</evidence>
<keyword evidence="6 8" id="KW-0862">Zinc</keyword>
<name>A0ABY8G1J9_9ACTO</name>
<dbReference type="SUPFAM" id="SSF51338">
    <property type="entry name" value="Composite domain of metallo-dependent hydrolases"/>
    <property type="match status" value="1"/>
</dbReference>
<protein>
    <recommendedName>
        <fullName evidence="3 7">Guanine deaminase</fullName>
        <shortName evidence="8">Guanase</shortName>
        <ecNumber evidence="3 7">3.5.4.3</ecNumber>
    </recommendedName>
    <alternativeName>
        <fullName evidence="8">Guanine aminohydrolase</fullName>
    </alternativeName>
</protein>
<dbReference type="GO" id="GO:0008892">
    <property type="term" value="F:guanine deaminase activity"/>
    <property type="evidence" value="ECO:0007669"/>
    <property type="project" value="UniProtKB-EC"/>
</dbReference>
<evidence type="ECO:0000256" key="4">
    <source>
        <dbReference type="ARBA" id="ARBA00022723"/>
    </source>
</evidence>
<dbReference type="InterPro" id="IPR006680">
    <property type="entry name" value="Amidohydro-rel"/>
</dbReference>
<organism evidence="10 11">
    <name type="scientific">Arcanobacterium canis</name>
    <dbReference type="NCBI Taxonomy" id="999183"/>
    <lineage>
        <taxon>Bacteria</taxon>
        <taxon>Bacillati</taxon>
        <taxon>Actinomycetota</taxon>
        <taxon>Actinomycetes</taxon>
        <taxon>Actinomycetales</taxon>
        <taxon>Actinomycetaceae</taxon>
        <taxon>Arcanobacterium</taxon>
    </lineage>
</organism>
<feature type="domain" description="Amidohydrolase-related" evidence="9">
    <location>
        <begin position="66"/>
        <end position="424"/>
    </location>
</feature>
<evidence type="ECO:0000256" key="2">
    <source>
        <dbReference type="ARBA" id="ARBA00006745"/>
    </source>
</evidence>
<evidence type="ECO:0000313" key="10">
    <source>
        <dbReference type="EMBL" id="WFM83366.1"/>
    </source>
</evidence>
<dbReference type="InterPro" id="IPR011059">
    <property type="entry name" value="Metal-dep_hydrolase_composite"/>
</dbReference>
<dbReference type="InterPro" id="IPR051607">
    <property type="entry name" value="Metallo-dep_hydrolases"/>
</dbReference>
<keyword evidence="4 8" id="KW-0479">Metal-binding</keyword>
<evidence type="ECO:0000256" key="5">
    <source>
        <dbReference type="ARBA" id="ARBA00022801"/>
    </source>
</evidence>
<proteinExistence type="inferred from homology"/>
<dbReference type="PANTHER" id="PTHR11271:SF6">
    <property type="entry name" value="GUANINE DEAMINASE"/>
    <property type="match status" value="1"/>
</dbReference>
<reference evidence="10 11" key="1">
    <citation type="submission" date="2023-03" db="EMBL/GenBank/DDBJ databases">
        <title>Complete genome of Arcanobacterium canis strain DSM 25104 isolated in 2010 from a canine otitis externa in Germany.</title>
        <authorList>
            <person name="Borowiak M."/>
            <person name="Kreitlow A."/>
            <person name="Malorny B."/>
            <person name="Laemmler C."/>
            <person name="Prenger-Berninghoff E."/>
            <person name="Ploetz M."/>
            <person name="Abdulmawjood A."/>
        </authorList>
    </citation>
    <scope>NUCLEOTIDE SEQUENCE [LARGE SCALE GENOMIC DNA]</scope>
    <source>
        <strain evidence="10 11">DSM 25104</strain>
    </source>
</reference>
<dbReference type="InterPro" id="IPR032466">
    <property type="entry name" value="Metal_Hydrolase"/>
</dbReference>
<dbReference type="PANTHER" id="PTHR11271">
    <property type="entry name" value="GUANINE DEAMINASE"/>
    <property type="match status" value="1"/>
</dbReference>
<dbReference type="InterPro" id="IPR014311">
    <property type="entry name" value="Guanine_deaminase"/>
</dbReference>
<dbReference type="CDD" id="cd01303">
    <property type="entry name" value="GDEase"/>
    <property type="match status" value="1"/>
</dbReference>
<comment type="catalytic activity">
    <reaction evidence="8">
        <text>guanine + H2O + H(+) = xanthine + NH4(+)</text>
        <dbReference type="Rhea" id="RHEA:14665"/>
        <dbReference type="ChEBI" id="CHEBI:15377"/>
        <dbReference type="ChEBI" id="CHEBI:15378"/>
        <dbReference type="ChEBI" id="CHEBI:16235"/>
        <dbReference type="ChEBI" id="CHEBI:17712"/>
        <dbReference type="ChEBI" id="CHEBI:28938"/>
        <dbReference type="EC" id="3.5.4.3"/>
    </reaction>
</comment>
<keyword evidence="11" id="KW-1185">Reference proteome</keyword>
<evidence type="ECO:0000256" key="3">
    <source>
        <dbReference type="ARBA" id="ARBA00012781"/>
    </source>
</evidence>
<accession>A0ABY8G1J9</accession>
<dbReference type="Gene3D" id="2.30.40.10">
    <property type="entry name" value="Urease, subunit C, domain 1"/>
    <property type="match status" value="1"/>
</dbReference>
<comment type="cofactor">
    <cofactor evidence="8">
        <name>Zn(2+)</name>
        <dbReference type="ChEBI" id="CHEBI:29105"/>
    </cofactor>
    <text evidence="8">Binds 1 zinc ion per subunit.</text>
</comment>
<sequence length="438" mass="47974">MLAIHSAYLSFQANPFEVPFDEAATYHSDAVILIKDGHITDVGDAQTLLPQLPNGTDIHHYPHHLLLPGFIDTHVHYSQTQMIAAFGKQLLDWLTQYTYSTELSLSNPDHARAVAQLFLDEQLRNGTTTSAVYTTVFPTSVDAIFTEAQKRNMRLIAGKVTMDRNAPDPLLDTPQRAYDESAALISRWHGTDRLEYAITPRFAPTSSPEQLDMLGQLAAEHPTVLIQTHVSENRDEVELVSRLFPQRSGYLDVYDHYGLVRERSIFGHGLYLSDTELSIMHERGASIAHCPTSNFFLGSGALNVKRIADAGVGLSLGTDLGAGTSFSMLRTLGAAYSAAQMNGTALDAGRGFYLATRAGAQALGMDNKIGHISPGFEADLVVLDLHSTPLIEYRMGFVDSLLDALFVQMTMADDRAVAATYVAGSRAYLRSEGTHRNA</sequence>
<evidence type="ECO:0000259" key="9">
    <source>
        <dbReference type="Pfam" id="PF01979"/>
    </source>
</evidence>